<sequence>MVRAKLVTRTSGTVSAAPHATLLTVAVSGADLSFGTMTAATPAASALRRQAPRLCGSVTPSSTNNRGCSC</sequence>
<name>A0A655WIU4_VIBCL</name>
<proteinExistence type="predicted"/>
<gene>
    <name evidence="1" type="ORF">ERS013200_00002</name>
</gene>
<protein>
    <submittedName>
        <fullName evidence="1">Uncharacterized protein</fullName>
    </submittedName>
</protein>
<reference evidence="1 2" key="1">
    <citation type="submission" date="2015-07" db="EMBL/GenBank/DDBJ databases">
        <authorList>
            <consortium name="Pathogen Informatics"/>
        </authorList>
    </citation>
    <scope>NUCLEOTIDE SEQUENCE [LARGE SCALE GENOMIC DNA]</scope>
    <source>
        <strain evidence="1 2">A316</strain>
    </source>
</reference>
<evidence type="ECO:0000313" key="2">
    <source>
        <dbReference type="Proteomes" id="UP000041770"/>
    </source>
</evidence>
<organism evidence="1 2">
    <name type="scientific">Vibrio cholerae</name>
    <dbReference type="NCBI Taxonomy" id="666"/>
    <lineage>
        <taxon>Bacteria</taxon>
        <taxon>Pseudomonadati</taxon>
        <taxon>Pseudomonadota</taxon>
        <taxon>Gammaproteobacteria</taxon>
        <taxon>Vibrionales</taxon>
        <taxon>Vibrionaceae</taxon>
        <taxon>Vibrio</taxon>
    </lineage>
</organism>
<dbReference type="Proteomes" id="UP000041770">
    <property type="component" value="Unassembled WGS sequence"/>
</dbReference>
<accession>A0A655WIU4</accession>
<evidence type="ECO:0000313" key="1">
    <source>
        <dbReference type="EMBL" id="CSB91071.1"/>
    </source>
</evidence>
<dbReference type="AlphaFoldDB" id="A0A655WIU4"/>
<dbReference type="EMBL" id="CWQY01000001">
    <property type="protein sequence ID" value="CSB91071.1"/>
    <property type="molecule type" value="Genomic_DNA"/>
</dbReference>